<evidence type="ECO:0000256" key="1">
    <source>
        <dbReference type="SAM" id="Phobius"/>
    </source>
</evidence>
<gene>
    <name evidence="2" type="ORF">DPV69_00565</name>
</gene>
<keyword evidence="3" id="KW-1185">Reference proteome</keyword>
<dbReference type="AlphaFoldDB" id="A0A3S4RS87"/>
<feature type="transmembrane region" description="Helical" evidence="1">
    <location>
        <begin position="76"/>
        <end position="96"/>
    </location>
</feature>
<keyword evidence="1" id="KW-0472">Membrane</keyword>
<name>A0A3S4RS87_9SPHI</name>
<protein>
    <submittedName>
        <fullName evidence="2">Uncharacterized protein</fullName>
    </submittedName>
</protein>
<keyword evidence="1" id="KW-1133">Transmembrane helix</keyword>
<reference evidence="2 3" key="1">
    <citation type="submission" date="2018-06" db="EMBL/GenBank/DDBJ databases">
        <title>Pedobacter endophyticus sp. nov., an endophytic bacterium isolated from a leaf of Triticum aestivum.</title>
        <authorList>
            <person name="Zhang L."/>
        </authorList>
    </citation>
    <scope>NUCLEOTIDE SEQUENCE [LARGE SCALE GENOMIC DNA]</scope>
    <source>
        <strain evidence="2 3">CM134L-2</strain>
    </source>
</reference>
<keyword evidence="1" id="KW-0812">Transmembrane</keyword>
<feature type="transmembrane region" description="Helical" evidence="1">
    <location>
        <begin position="12"/>
        <end position="29"/>
    </location>
</feature>
<dbReference type="EMBL" id="SAYW01000001">
    <property type="protein sequence ID" value="RWU09873.1"/>
    <property type="molecule type" value="Genomic_DNA"/>
</dbReference>
<comment type="caution">
    <text evidence="2">The sequence shown here is derived from an EMBL/GenBank/DDBJ whole genome shotgun (WGS) entry which is preliminary data.</text>
</comment>
<accession>A0A3S4RS87</accession>
<proteinExistence type="predicted"/>
<dbReference type="RefSeq" id="WP_113645312.1">
    <property type="nucleotide sequence ID" value="NZ_QMHN01000001.1"/>
</dbReference>
<dbReference type="Proteomes" id="UP000284120">
    <property type="component" value="Unassembled WGS sequence"/>
</dbReference>
<feature type="transmembrane region" description="Helical" evidence="1">
    <location>
        <begin position="172"/>
        <end position="192"/>
    </location>
</feature>
<evidence type="ECO:0000313" key="2">
    <source>
        <dbReference type="EMBL" id="RWU09873.1"/>
    </source>
</evidence>
<feature type="transmembrane region" description="Helical" evidence="1">
    <location>
        <begin position="50"/>
        <end position="70"/>
    </location>
</feature>
<evidence type="ECO:0000313" key="3">
    <source>
        <dbReference type="Proteomes" id="UP000284120"/>
    </source>
</evidence>
<organism evidence="2 3">
    <name type="scientific">Pedobacter chitinilyticus</name>
    <dbReference type="NCBI Taxonomy" id="2233776"/>
    <lineage>
        <taxon>Bacteria</taxon>
        <taxon>Pseudomonadati</taxon>
        <taxon>Bacteroidota</taxon>
        <taxon>Sphingobacteriia</taxon>
        <taxon>Sphingobacteriales</taxon>
        <taxon>Sphingobacteriaceae</taxon>
        <taxon>Pedobacter</taxon>
    </lineage>
</organism>
<sequence length="212" mass="23576">MMIFTKEDLGPFMPLVGYAIAIATAAYSIRKLLWRKDSVWGIPLEMLDGGIKGIFTAILGGGMVILWLFASPQTTMYYVALLAVLFVTIVIVYFLFSKQIQNNRYYKPRVTGPTQTKLEAFIGGTQYTSTGTRLMNANPDIDEALADVQYKEDLIWTRQSITKVRVGISQKYMAIVVLCFLCLTTAALLVLVKLTEKPATSVITKEQSPGLN</sequence>